<comment type="caution">
    <text evidence="1">The sequence shown here is derived from an EMBL/GenBank/DDBJ whole genome shotgun (WGS) entry which is preliminary data.</text>
</comment>
<feature type="non-terminal residue" evidence="1">
    <location>
        <position position="175"/>
    </location>
</feature>
<name>A0A0F9JXQ0_9ZZZZ</name>
<protein>
    <submittedName>
        <fullName evidence="1">Uncharacterized protein</fullName>
    </submittedName>
</protein>
<reference evidence="1" key="1">
    <citation type="journal article" date="2015" name="Nature">
        <title>Complex archaea that bridge the gap between prokaryotes and eukaryotes.</title>
        <authorList>
            <person name="Spang A."/>
            <person name="Saw J.H."/>
            <person name="Jorgensen S.L."/>
            <person name="Zaremba-Niedzwiedzka K."/>
            <person name="Martijn J."/>
            <person name="Lind A.E."/>
            <person name="van Eijk R."/>
            <person name="Schleper C."/>
            <person name="Guy L."/>
            <person name="Ettema T.J."/>
        </authorList>
    </citation>
    <scope>NUCLEOTIDE SEQUENCE</scope>
</reference>
<evidence type="ECO:0000313" key="1">
    <source>
        <dbReference type="EMBL" id="KKM14668.1"/>
    </source>
</evidence>
<gene>
    <name evidence="1" type="ORF">LCGC14_1703800</name>
</gene>
<proteinExistence type="predicted"/>
<organism evidence="1">
    <name type="scientific">marine sediment metagenome</name>
    <dbReference type="NCBI Taxonomy" id="412755"/>
    <lineage>
        <taxon>unclassified sequences</taxon>
        <taxon>metagenomes</taxon>
        <taxon>ecological metagenomes</taxon>
    </lineage>
</organism>
<dbReference type="AlphaFoldDB" id="A0A0F9JXQ0"/>
<sequence>MTERNFIAMQCSLLLVCVSLTVGCNGAGRIEKQSPVLVAGSPRAVVSYLQRAMEGREYTKVIDVIAPSDRALYRVYFKLIEGYYADWDKLATAVRKRFGAGTALEQAIAEAIRISPLRREMRNGAIDWAAVRFAQPATEQNRLLVRDLSGHRLVALVNVEGNWYVKDFNGGASGW</sequence>
<dbReference type="EMBL" id="LAZR01015094">
    <property type="protein sequence ID" value="KKM14668.1"/>
    <property type="molecule type" value="Genomic_DNA"/>
</dbReference>
<dbReference type="PROSITE" id="PS51257">
    <property type="entry name" value="PROKAR_LIPOPROTEIN"/>
    <property type="match status" value="1"/>
</dbReference>
<accession>A0A0F9JXQ0</accession>